<dbReference type="Pfam" id="PF02230">
    <property type="entry name" value="Abhydrolase_2"/>
    <property type="match status" value="1"/>
</dbReference>
<dbReference type="Gene3D" id="3.40.50.1820">
    <property type="entry name" value="alpha/beta hydrolase"/>
    <property type="match status" value="1"/>
</dbReference>
<accession>A0A8J8T0D7</accession>
<dbReference type="Proteomes" id="UP000785679">
    <property type="component" value="Unassembled WGS sequence"/>
</dbReference>
<reference evidence="4" key="1">
    <citation type="submission" date="2019-06" db="EMBL/GenBank/DDBJ databases">
        <authorList>
            <person name="Zheng W."/>
        </authorList>
    </citation>
    <scope>NUCLEOTIDE SEQUENCE</scope>
    <source>
        <strain evidence="4">QDHG01</strain>
    </source>
</reference>
<dbReference type="PANTHER" id="PTHR43037:SF5">
    <property type="entry name" value="FERULOYL ESTERASE"/>
    <property type="match status" value="1"/>
</dbReference>
<keyword evidence="5" id="KW-1185">Reference proteome</keyword>
<dbReference type="SUPFAM" id="SSF53474">
    <property type="entry name" value="alpha/beta-Hydrolases"/>
    <property type="match status" value="1"/>
</dbReference>
<evidence type="ECO:0000259" key="3">
    <source>
        <dbReference type="Pfam" id="PF02230"/>
    </source>
</evidence>
<evidence type="ECO:0000313" key="5">
    <source>
        <dbReference type="Proteomes" id="UP000785679"/>
    </source>
</evidence>
<comment type="caution">
    <text evidence="4">The sequence shown here is derived from an EMBL/GenBank/DDBJ whole genome shotgun (WGS) entry which is preliminary data.</text>
</comment>
<feature type="domain" description="Phospholipase/carboxylesterase/thioesterase" evidence="3">
    <location>
        <begin position="36"/>
        <end position="115"/>
    </location>
</feature>
<evidence type="ECO:0000256" key="1">
    <source>
        <dbReference type="ARBA" id="ARBA00022729"/>
    </source>
</evidence>
<name>A0A8J8T0D7_HALGN</name>
<evidence type="ECO:0000256" key="2">
    <source>
        <dbReference type="ARBA" id="ARBA00022801"/>
    </source>
</evidence>
<dbReference type="AlphaFoldDB" id="A0A8J8T0D7"/>
<dbReference type="PANTHER" id="PTHR43037">
    <property type="entry name" value="UNNAMED PRODUCT-RELATED"/>
    <property type="match status" value="1"/>
</dbReference>
<dbReference type="InterPro" id="IPR003140">
    <property type="entry name" value="PLipase/COase/thioEstase"/>
</dbReference>
<dbReference type="EMBL" id="RRYP01011763">
    <property type="protein sequence ID" value="TNV77524.1"/>
    <property type="molecule type" value="Genomic_DNA"/>
</dbReference>
<keyword evidence="1" id="KW-0732">Signal</keyword>
<sequence length="214" mass="24006">MRDQNGNRYWNAFPECCDFYGAGTDDAGYLAALMAEAKAKLSVDEDRIFFIGHSNGGFMVNRMGCQFSKHIAGIISISGSVGYINTCNSYDTSIVDYQLNVLNIYGLQDVLVNSWDSQFLTNMKILPASGLIIYWANLIIRGYSGFIQLDNINLDSFSLGKETVVYTIPIGSNYNGSVTQWKQPNGKHWPAFNLQFPTLVFAWLKNNTRQYQGL</sequence>
<gene>
    <name evidence="4" type="ORF">FGO68_gene13465</name>
</gene>
<organism evidence="4 5">
    <name type="scientific">Halteria grandinella</name>
    <dbReference type="NCBI Taxonomy" id="5974"/>
    <lineage>
        <taxon>Eukaryota</taxon>
        <taxon>Sar</taxon>
        <taxon>Alveolata</taxon>
        <taxon>Ciliophora</taxon>
        <taxon>Intramacronucleata</taxon>
        <taxon>Spirotrichea</taxon>
        <taxon>Stichotrichia</taxon>
        <taxon>Sporadotrichida</taxon>
        <taxon>Halteriidae</taxon>
        <taxon>Halteria</taxon>
    </lineage>
</organism>
<dbReference type="GO" id="GO:0016787">
    <property type="term" value="F:hydrolase activity"/>
    <property type="evidence" value="ECO:0007669"/>
    <property type="project" value="UniProtKB-KW"/>
</dbReference>
<protein>
    <recommendedName>
        <fullName evidence="3">Phospholipase/carboxylesterase/thioesterase domain-containing protein</fullName>
    </recommendedName>
</protein>
<dbReference type="InterPro" id="IPR050955">
    <property type="entry name" value="Plant_Biomass_Hydrol_Est"/>
</dbReference>
<evidence type="ECO:0000313" key="4">
    <source>
        <dbReference type="EMBL" id="TNV77524.1"/>
    </source>
</evidence>
<dbReference type="InterPro" id="IPR029058">
    <property type="entry name" value="AB_hydrolase_fold"/>
</dbReference>
<keyword evidence="2" id="KW-0378">Hydrolase</keyword>
<proteinExistence type="predicted"/>